<sequence length="45" mass="5410">FCRSESGARTQNIECVWRDLRAAIPQYGIRQKHYSAYITEFLFKR</sequence>
<feature type="non-terminal residue" evidence="1">
    <location>
        <position position="45"/>
    </location>
</feature>
<accession>E2ATN7</accession>
<dbReference type="EMBL" id="GL442630">
    <property type="protein sequence ID" value="EFN63203.1"/>
    <property type="molecule type" value="Genomic_DNA"/>
</dbReference>
<proteinExistence type="predicted"/>
<gene>
    <name evidence="1" type="ORF">EAG_00630</name>
</gene>
<dbReference type="InParanoid" id="E2ATN7"/>
<organism evidence="2">
    <name type="scientific">Camponotus floridanus</name>
    <name type="common">Florida carpenter ant</name>
    <dbReference type="NCBI Taxonomy" id="104421"/>
    <lineage>
        <taxon>Eukaryota</taxon>
        <taxon>Metazoa</taxon>
        <taxon>Ecdysozoa</taxon>
        <taxon>Arthropoda</taxon>
        <taxon>Hexapoda</taxon>
        <taxon>Insecta</taxon>
        <taxon>Pterygota</taxon>
        <taxon>Neoptera</taxon>
        <taxon>Endopterygota</taxon>
        <taxon>Hymenoptera</taxon>
        <taxon>Apocrita</taxon>
        <taxon>Aculeata</taxon>
        <taxon>Formicoidea</taxon>
        <taxon>Formicidae</taxon>
        <taxon>Formicinae</taxon>
        <taxon>Camponotus</taxon>
    </lineage>
</organism>
<reference evidence="1 2" key="1">
    <citation type="journal article" date="2010" name="Science">
        <title>Genomic comparison of the ants Camponotus floridanus and Harpegnathos saltator.</title>
        <authorList>
            <person name="Bonasio R."/>
            <person name="Zhang G."/>
            <person name="Ye C."/>
            <person name="Mutti N.S."/>
            <person name="Fang X."/>
            <person name="Qin N."/>
            <person name="Donahue G."/>
            <person name="Yang P."/>
            <person name="Li Q."/>
            <person name="Li C."/>
            <person name="Zhang P."/>
            <person name="Huang Z."/>
            <person name="Berger S.L."/>
            <person name="Reinberg D."/>
            <person name="Wang J."/>
            <person name="Liebig J."/>
        </authorList>
    </citation>
    <scope>NUCLEOTIDE SEQUENCE [LARGE SCALE GENOMIC DNA]</scope>
    <source>
        <strain evidence="2">C129</strain>
    </source>
</reference>
<dbReference type="AlphaFoldDB" id="E2ATN7"/>
<name>E2ATN7_CAMFO</name>
<dbReference type="Proteomes" id="UP000000311">
    <property type="component" value="Unassembled WGS sequence"/>
</dbReference>
<protein>
    <submittedName>
        <fullName evidence="1">Uncharacterized protein</fullName>
    </submittedName>
</protein>
<feature type="non-terminal residue" evidence="1">
    <location>
        <position position="1"/>
    </location>
</feature>
<keyword evidence="2" id="KW-1185">Reference proteome</keyword>
<evidence type="ECO:0000313" key="2">
    <source>
        <dbReference type="Proteomes" id="UP000000311"/>
    </source>
</evidence>
<evidence type="ECO:0000313" key="1">
    <source>
        <dbReference type="EMBL" id="EFN63203.1"/>
    </source>
</evidence>